<dbReference type="Pfam" id="PF07228">
    <property type="entry name" value="SpoIIE"/>
    <property type="match status" value="1"/>
</dbReference>
<dbReference type="AlphaFoldDB" id="A0A2S6GJR8"/>
<dbReference type="EMBL" id="PTIX01000014">
    <property type="protein sequence ID" value="PPK65443.1"/>
    <property type="molecule type" value="Genomic_DNA"/>
</dbReference>
<evidence type="ECO:0000259" key="2">
    <source>
        <dbReference type="SMART" id="SM00331"/>
    </source>
</evidence>
<dbReference type="Gene3D" id="3.60.40.10">
    <property type="entry name" value="PPM-type phosphatase domain"/>
    <property type="match status" value="1"/>
</dbReference>
<dbReference type="PANTHER" id="PTHR43156:SF2">
    <property type="entry name" value="STAGE II SPORULATION PROTEIN E"/>
    <property type="match status" value="1"/>
</dbReference>
<dbReference type="SUPFAM" id="SSF81606">
    <property type="entry name" value="PP2C-like"/>
    <property type="match status" value="1"/>
</dbReference>
<protein>
    <submittedName>
        <fullName evidence="3">Sigma-B regulation protein RsbU (Phosphoserine phosphatase)</fullName>
    </submittedName>
</protein>
<dbReference type="SMART" id="SM00331">
    <property type="entry name" value="PP2C_SIG"/>
    <property type="match status" value="1"/>
</dbReference>
<sequence>MVDQRTGTPRDRTALVVTETAHGAPELEAALAAESFSTRRADPAAVFGVDGAWAERGWGPPDLVLASAALGVNRVALIARRLTTAERGPTVVVFPEDDFEALQSCVRAGFDYVVPPFLPALLRCRLTSCWERGQLTMAVQEMAAEASLRQYERDLSVAHEIQAGFLPEELPVRRGWELATRFLPARQVAGDFYDAFELVNGRRVGFVVADVCDKGVGAALFMALIRTLLRHTAEHTAAWNLLDADEDTVLDTAARTSAVPSPVLSVGAGPLLQAVLGTNRYMARNHLRQGYFATMFFGVLDPASGSVVYINGGHNPPVLLRADGSHQLLAPTGPAVGMMPNSVYSLGHTTLEPGDRLFVYTDGVVEARDSRGSMFGLPRVLDALGTPATASAEDLLVSVESGMHHHVGGAEQFDDITMLALVRTPPEATAVA</sequence>
<dbReference type="RefSeq" id="WP_104481203.1">
    <property type="nucleotide sequence ID" value="NZ_CP154825.1"/>
</dbReference>
<evidence type="ECO:0000256" key="1">
    <source>
        <dbReference type="ARBA" id="ARBA00022801"/>
    </source>
</evidence>
<accession>A0A2S6GJR8</accession>
<evidence type="ECO:0000313" key="3">
    <source>
        <dbReference type="EMBL" id="PPK65443.1"/>
    </source>
</evidence>
<dbReference type="InterPro" id="IPR011006">
    <property type="entry name" value="CheY-like_superfamily"/>
</dbReference>
<keyword evidence="4" id="KW-1185">Reference proteome</keyword>
<keyword evidence="1" id="KW-0378">Hydrolase</keyword>
<dbReference type="InterPro" id="IPR001932">
    <property type="entry name" value="PPM-type_phosphatase-like_dom"/>
</dbReference>
<dbReference type="OrthoDB" id="118142at2"/>
<dbReference type="InterPro" id="IPR036457">
    <property type="entry name" value="PPM-type-like_dom_sf"/>
</dbReference>
<dbReference type="Proteomes" id="UP000239203">
    <property type="component" value="Unassembled WGS sequence"/>
</dbReference>
<organism evidence="3 4">
    <name type="scientific">Actinokineospora auranticolor</name>
    <dbReference type="NCBI Taxonomy" id="155976"/>
    <lineage>
        <taxon>Bacteria</taxon>
        <taxon>Bacillati</taxon>
        <taxon>Actinomycetota</taxon>
        <taxon>Actinomycetes</taxon>
        <taxon>Pseudonocardiales</taxon>
        <taxon>Pseudonocardiaceae</taxon>
        <taxon>Actinokineospora</taxon>
    </lineage>
</organism>
<dbReference type="SUPFAM" id="SSF52172">
    <property type="entry name" value="CheY-like"/>
    <property type="match status" value="1"/>
</dbReference>
<gene>
    <name evidence="3" type="ORF">CLV40_11495</name>
</gene>
<evidence type="ECO:0000313" key="4">
    <source>
        <dbReference type="Proteomes" id="UP000239203"/>
    </source>
</evidence>
<dbReference type="PANTHER" id="PTHR43156">
    <property type="entry name" value="STAGE II SPORULATION PROTEIN E-RELATED"/>
    <property type="match status" value="1"/>
</dbReference>
<reference evidence="3 4" key="1">
    <citation type="submission" date="2018-02" db="EMBL/GenBank/DDBJ databases">
        <title>Genomic Encyclopedia of Archaeal and Bacterial Type Strains, Phase II (KMG-II): from individual species to whole genera.</title>
        <authorList>
            <person name="Goeker M."/>
        </authorList>
    </citation>
    <scope>NUCLEOTIDE SEQUENCE [LARGE SCALE GENOMIC DNA]</scope>
    <source>
        <strain evidence="3 4">YU 961-1</strain>
    </source>
</reference>
<feature type="domain" description="PPM-type phosphatase" evidence="2">
    <location>
        <begin position="173"/>
        <end position="423"/>
    </location>
</feature>
<proteinExistence type="predicted"/>
<dbReference type="InterPro" id="IPR052016">
    <property type="entry name" value="Bact_Sigma-Reg"/>
</dbReference>
<name>A0A2S6GJR8_9PSEU</name>
<dbReference type="GO" id="GO:0016791">
    <property type="term" value="F:phosphatase activity"/>
    <property type="evidence" value="ECO:0007669"/>
    <property type="project" value="TreeGrafter"/>
</dbReference>
<comment type="caution">
    <text evidence="3">The sequence shown here is derived from an EMBL/GenBank/DDBJ whole genome shotgun (WGS) entry which is preliminary data.</text>
</comment>